<sequence>MSVSKIANVDSIFVEFFVQPHPVTNGTNMFGLTPERTDNVMIDMTAGYANKADDVLVERKVLSSWGEDNIAKLRAATKEYDPNGVFQEQVPGGYKLPAQVF</sequence>
<accession>W6QRB8</accession>
<protein>
    <submittedName>
        <fullName evidence="1">Uncharacterized protein</fullName>
    </submittedName>
</protein>
<dbReference type="EMBL" id="HG792028">
    <property type="protein sequence ID" value="CDM38521.1"/>
    <property type="molecule type" value="Genomic_DNA"/>
</dbReference>
<evidence type="ECO:0000313" key="2">
    <source>
        <dbReference type="Proteomes" id="UP000030686"/>
    </source>
</evidence>
<organism evidence="1 2">
    <name type="scientific">Penicillium roqueforti (strain FM164)</name>
    <dbReference type="NCBI Taxonomy" id="1365484"/>
    <lineage>
        <taxon>Eukaryota</taxon>
        <taxon>Fungi</taxon>
        <taxon>Dikarya</taxon>
        <taxon>Ascomycota</taxon>
        <taxon>Pezizomycotina</taxon>
        <taxon>Eurotiomycetes</taxon>
        <taxon>Eurotiomycetidae</taxon>
        <taxon>Eurotiales</taxon>
        <taxon>Aspergillaceae</taxon>
        <taxon>Penicillium</taxon>
    </lineage>
</organism>
<dbReference type="OMA" id="IQEHCIS"/>
<dbReference type="AlphaFoldDB" id="W6QRB8"/>
<dbReference type="Proteomes" id="UP000030686">
    <property type="component" value="Unassembled WGS sequence"/>
</dbReference>
<reference evidence="1" key="1">
    <citation type="journal article" date="2014" name="Nat. Commun.">
        <title>Multiple recent horizontal transfers of a large genomic region in cheese making fungi.</title>
        <authorList>
            <person name="Cheeseman K."/>
            <person name="Ropars J."/>
            <person name="Renault P."/>
            <person name="Dupont J."/>
            <person name="Gouzy J."/>
            <person name="Branca A."/>
            <person name="Abraham A.L."/>
            <person name="Ceppi M."/>
            <person name="Conseiller E."/>
            <person name="Debuchy R."/>
            <person name="Malagnac F."/>
            <person name="Goarin A."/>
            <person name="Silar P."/>
            <person name="Lacoste S."/>
            <person name="Sallet E."/>
            <person name="Bensimon A."/>
            <person name="Giraud T."/>
            <person name="Brygoo Y."/>
        </authorList>
    </citation>
    <scope>NUCLEOTIDE SEQUENCE [LARGE SCALE GENOMIC DNA]</scope>
    <source>
        <strain evidence="1">FM164</strain>
    </source>
</reference>
<proteinExistence type="predicted"/>
<dbReference type="OrthoDB" id="2151789at2759"/>
<evidence type="ECO:0000313" key="1">
    <source>
        <dbReference type="EMBL" id="CDM38521.1"/>
    </source>
</evidence>
<name>W6QRB8_PENRF</name>
<gene>
    <name evidence="1" type="ORF">PROQFM164_S14g000020</name>
</gene>
<keyword evidence="2" id="KW-1185">Reference proteome</keyword>
<dbReference type="STRING" id="1365484.W6QRB8"/>